<dbReference type="Pfam" id="PF04686">
    <property type="entry name" value="SsgA"/>
    <property type="match status" value="1"/>
</dbReference>
<comment type="subcellular location">
    <subcellularLocation>
        <location evidence="1">Cell septum</location>
    </subcellularLocation>
</comment>
<feature type="region of interest" description="Disordered" evidence="7">
    <location>
        <begin position="1"/>
        <end position="38"/>
    </location>
</feature>
<comment type="similarity">
    <text evidence="2">Belongs to the SsgA family.</text>
</comment>
<evidence type="ECO:0000256" key="3">
    <source>
        <dbReference type="ARBA" id="ARBA00022618"/>
    </source>
</evidence>
<dbReference type="InterPro" id="IPR006776">
    <property type="entry name" value="SsgB"/>
</dbReference>
<keyword evidence="9" id="KW-1185">Reference proteome</keyword>
<evidence type="ECO:0000256" key="7">
    <source>
        <dbReference type="SAM" id="MobiDB-lite"/>
    </source>
</evidence>
<dbReference type="Proteomes" id="UP001501000">
    <property type="component" value="Unassembled WGS sequence"/>
</dbReference>
<evidence type="ECO:0000256" key="2">
    <source>
        <dbReference type="ARBA" id="ARBA00009323"/>
    </source>
</evidence>
<name>A0ABP7MJR6_9ACTN</name>
<evidence type="ECO:0000256" key="4">
    <source>
        <dbReference type="ARBA" id="ARBA00022969"/>
    </source>
</evidence>
<dbReference type="EMBL" id="BAABAJ010000010">
    <property type="protein sequence ID" value="GAA3922668.1"/>
    <property type="molecule type" value="Genomic_DNA"/>
</dbReference>
<reference evidence="9" key="1">
    <citation type="journal article" date="2019" name="Int. J. Syst. Evol. Microbiol.">
        <title>The Global Catalogue of Microorganisms (GCM) 10K type strain sequencing project: providing services to taxonomists for standard genome sequencing and annotation.</title>
        <authorList>
            <consortium name="The Broad Institute Genomics Platform"/>
            <consortium name="The Broad Institute Genome Sequencing Center for Infectious Disease"/>
            <person name="Wu L."/>
            <person name="Ma J."/>
        </authorList>
    </citation>
    <scope>NUCLEOTIDE SEQUENCE [LARGE SCALE GENOMIC DNA]</scope>
    <source>
        <strain evidence="9">JCM 16956</strain>
    </source>
</reference>
<evidence type="ECO:0000256" key="6">
    <source>
        <dbReference type="ARBA" id="ARBA00023306"/>
    </source>
</evidence>
<evidence type="ECO:0000313" key="9">
    <source>
        <dbReference type="Proteomes" id="UP001501000"/>
    </source>
</evidence>
<organism evidence="8 9">
    <name type="scientific">Streptomyces gulbargensis</name>
    <dbReference type="NCBI Taxonomy" id="364901"/>
    <lineage>
        <taxon>Bacteria</taxon>
        <taxon>Bacillati</taxon>
        <taxon>Actinomycetota</taxon>
        <taxon>Actinomycetes</taxon>
        <taxon>Kitasatosporales</taxon>
        <taxon>Streptomycetaceae</taxon>
        <taxon>Streptomyces</taxon>
    </lineage>
</organism>
<evidence type="ECO:0000313" key="8">
    <source>
        <dbReference type="EMBL" id="GAA3922668.1"/>
    </source>
</evidence>
<dbReference type="Gene3D" id="2.30.31.20">
    <property type="entry name" value="Sporulation-specific cell division protein SsgB"/>
    <property type="match status" value="1"/>
</dbReference>
<sequence>MSDSSRDKTTQPPLSARPLPTSPVAPWNTTARQVRGESDLPVETTFHYDPDDPWAVRVTFRLSLGQVVNWTFSRDLLRSGTRVLSGEGDVRLWPLRCGGREGRVRLRLGQAGAYAMVDVDRAGLRSWLTTTYAAVPEGEEAARIDWAAEASRLLTGP</sequence>
<keyword evidence="4" id="KW-0749">Sporulation</keyword>
<dbReference type="InterPro" id="IPR038658">
    <property type="entry name" value="SsgB_sf"/>
</dbReference>
<keyword evidence="6" id="KW-0131">Cell cycle</keyword>
<dbReference type="RefSeq" id="WP_345283801.1">
    <property type="nucleotide sequence ID" value="NZ_BAABAJ010000010.1"/>
</dbReference>
<gene>
    <name evidence="8" type="ORF">GCM10022244_35360</name>
</gene>
<keyword evidence="3" id="KW-0132">Cell division</keyword>
<evidence type="ECO:0000256" key="1">
    <source>
        <dbReference type="ARBA" id="ARBA00004431"/>
    </source>
</evidence>
<keyword evidence="5" id="KW-0717">Septation</keyword>
<proteinExistence type="inferred from homology"/>
<protein>
    <submittedName>
        <fullName evidence="8">SsgA family sporulation/cell division regulator</fullName>
    </submittedName>
</protein>
<comment type="caution">
    <text evidence="8">The sequence shown here is derived from an EMBL/GenBank/DDBJ whole genome shotgun (WGS) entry which is preliminary data.</text>
</comment>
<evidence type="ECO:0000256" key="5">
    <source>
        <dbReference type="ARBA" id="ARBA00023210"/>
    </source>
</evidence>
<accession>A0ABP7MJR6</accession>